<evidence type="ECO:0000256" key="13">
    <source>
        <dbReference type="PIRSR" id="PIRSR602481-2"/>
    </source>
</evidence>
<feature type="binding site" evidence="12">
    <location>
        <position position="188"/>
    </location>
    <ligand>
        <name>Zn(2+)</name>
        <dbReference type="ChEBI" id="CHEBI:29105"/>
    </ligand>
</feature>
<dbReference type="InterPro" id="IPR043135">
    <property type="entry name" value="Fur_C"/>
</dbReference>
<keyword evidence="6" id="KW-0678">Repressor</keyword>
<evidence type="ECO:0000256" key="2">
    <source>
        <dbReference type="ARBA" id="ARBA00007957"/>
    </source>
</evidence>
<dbReference type="GO" id="GO:0008270">
    <property type="term" value="F:zinc ion binding"/>
    <property type="evidence" value="ECO:0007669"/>
    <property type="project" value="TreeGrafter"/>
</dbReference>
<gene>
    <name evidence="15" type="ORF">RMSM_06093</name>
</gene>
<dbReference type="AlphaFoldDB" id="M5RNN5"/>
<evidence type="ECO:0000256" key="7">
    <source>
        <dbReference type="ARBA" id="ARBA00022723"/>
    </source>
</evidence>
<keyword evidence="5" id="KW-0963">Cytoplasm</keyword>
<keyword evidence="13" id="KW-0408">Iron</keyword>
<protein>
    <recommendedName>
        <fullName evidence="4">Ferric uptake regulation protein</fullName>
    </recommendedName>
</protein>
<reference evidence="15 16" key="1">
    <citation type="journal article" date="2013" name="Mar. Genomics">
        <title>Expression of sulfatases in Rhodopirellula baltica and the diversity of sulfatases in the genus Rhodopirellula.</title>
        <authorList>
            <person name="Wegner C.E."/>
            <person name="Richter-Heitmann T."/>
            <person name="Klindworth A."/>
            <person name="Klockow C."/>
            <person name="Richter M."/>
            <person name="Achstetter T."/>
            <person name="Glockner F.O."/>
            <person name="Harder J."/>
        </authorList>
    </citation>
    <scope>NUCLEOTIDE SEQUENCE [LARGE SCALE GENOMIC DNA]</scope>
    <source>
        <strain evidence="15 16">SM1</strain>
    </source>
</reference>
<evidence type="ECO:0000313" key="16">
    <source>
        <dbReference type="Proteomes" id="UP000011991"/>
    </source>
</evidence>
<dbReference type="GO" id="GO:0005829">
    <property type="term" value="C:cytosol"/>
    <property type="evidence" value="ECO:0007669"/>
    <property type="project" value="TreeGrafter"/>
</dbReference>
<dbReference type="Pfam" id="PF01475">
    <property type="entry name" value="FUR"/>
    <property type="match status" value="1"/>
</dbReference>
<accession>M5RNN5</accession>
<keyword evidence="16" id="KW-1185">Reference proteome</keyword>
<keyword evidence="11" id="KW-0804">Transcription</keyword>
<comment type="subunit">
    <text evidence="3">Homodimer.</text>
</comment>
<proteinExistence type="inferred from homology"/>
<evidence type="ECO:0000313" key="15">
    <source>
        <dbReference type="EMBL" id="EMI17002.1"/>
    </source>
</evidence>
<dbReference type="EMBL" id="ANOG01000879">
    <property type="protein sequence ID" value="EMI17002.1"/>
    <property type="molecule type" value="Genomic_DNA"/>
</dbReference>
<evidence type="ECO:0000256" key="3">
    <source>
        <dbReference type="ARBA" id="ARBA00011738"/>
    </source>
</evidence>
<evidence type="ECO:0000256" key="6">
    <source>
        <dbReference type="ARBA" id="ARBA00022491"/>
    </source>
</evidence>
<dbReference type="PANTHER" id="PTHR33202">
    <property type="entry name" value="ZINC UPTAKE REGULATION PROTEIN"/>
    <property type="match status" value="1"/>
</dbReference>
<evidence type="ECO:0000256" key="1">
    <source>
        <dbReference type="ARBA" id="ARBA00004496"/>
    </source>
</evidence>
<sequence length="201" mass="23540">MYSLTEDHRELFPPFGRRNSPRNAPTLPTILFNVSDSSSPSLQPIDVSLTPQERFEEYLQTRGLRQTSQRKTLVDQVFSHHDHFDADELIDRLPRKGAKNYVSSATVYRTLREFVDAGLLKSFQLEGRTVYEHDYGYPQHDHLYCTRCRELFEFQSEPLTKLLDEIGVEHGFRISGHRMIIHGVCRECSKSRRKKRKQDLV</sequence>
<dbReference type="Gene3D" id="1.10.10.10">
    <property type="entry name" value="Winged helix-like DNA-binding domain superfamily/Winged helix DNA-binding domain"/>
    <property type="match status" value="1"/>
</dbReference>
<evidence type="ECO:0000256" key="4">
    <source>
        <dbReference type="ARBA" id="ARBA00020910"/>
    </source>
</evidence>
<evidence type="ECO:0000256" key="11">
    <source>
        <dbReference type="ARBA" id="ARBA00023163"/>
    </source>
</evidence>
<evidence type="ECO:0000256" key="5">
    <source>
        <dbReference type="ARBA" id="ARBA00022490"/>
    </source>
</evidence>
<dbReference type="SUPFAM" id="SSF46785">
    <property type="entry name" value="Winged helix' DNA-binding domain"/>
    <property type="match status" value="1"/>
</dbReference>
<organism evidence="15 16">
    <name type="scientific">Rhodopirellula maiorica SM1</name>
    <dbReference type="NCBI Taxonomy" id="1265738"/>
    <lineage>
        <taxon>Bacteria</taxon>
        <taxon>Pseudomonadati</taxon>
        <taxon>Planctomycetota</taxon>
        <taxon>Planctomycetia</taxon>
        <taxon>Pirellulales</taxon>
        <taxon>Pirellulaceae</taxon>
        <taxon>Novipirellula</taxon>
    </lineage>
</organism>
<dbReference type="CDD" id="cd07153">
    <property type="entry name" value="Fur_like"/>
    <property type="match status" value="1"/>
</dbReference>
<dbReference type="InterPro" id="IPR036388">
    <property type="entry name" value="WH-like_DNA-bd_sf"/>
</dbReference>
<evidence type="ECO:0000256" key="8">
    <source>
        <dbReference type="ARBA" id="ARBA00022833"/>
    </source>
</evidence>
<dbReference type="InterPro" id="IPR002481">
    <property type="entry name" value="FUR"/>
</dbReference>
<dbReference type="Proteomes" id="UP000011991">
    <property type="component" value="Unassembled WGS sequence"/>
</dbReference>
<dbReference type="GO" id="GO:0000976">
    <property type="term" value="F:transcription cis-regulatory region binding"/>
    <property type="evidence" value="ECO:0007669"/>
    <property type="project" value="TreeGrafter"/>
</dbReference>
<dbReference type="Gene3D" id="3.30.1490.190">
    <property type="match status" value="1"/>
</dbReference>
<feature type="binding site" evidence="13">
    <location>
        <position position="177"/>
    </location>
    <ligand>
        <name>Fe cation</name>
        <dbReference type="ChEBI" id="CHEBI:24875"/>
    </ligand>
</feature>
<keyword evidence="7 12" id="KW-0479">Metal-binding</keyword>
<comment type="cofactor">
    <cofactor evidence="13">
        <name>Mn(2+)</name>
        <dbReference type="ChEBI" id="CHEBI:29035"/>
    </cofactor>
    <cofactor evidence="13">
        <name>Fe(2+)</name>
        <dbReference type="ChEBI" id="CHEBI:29033"/>
    </cofactor>
    <text evidence="13">Binds 1 Mn(2+) or Fe(2+) ion per subunit.</text>
</comment>
<keyword evidence="8 12" id="KW-0862">Zinc</keyword>
<evidence type="ECO:0000256" key="14">
    <source>
        <dbReference type="SAM" id="MobiDB-lite"/>
    </source>
</evidence>
<dbReference type="GO" id="GO:0045892">
    <property type="term" value="P:negative regulation of DNA-templated transcription"/>
    <property type="evidence" value="ECO:0007669"/>
    <property type="project" value="TreeGrafter"/>
</dbReference>
<keyword evidence="9" id="KW-0805">Transcription regulation</keyword>
<feature type="binding site" evidence="12">
    <location>
        <position position="185"/>
    </location>
    <ligand>
        <name>Zn(2+)</name>
        <dbReference type="ChEBI" id="CHEBI:29105"/>
    </ligand>
</feature>
<feature type="binding site" evidence="13">
    <location>
        <position position="141"/>
    </location>
    <ligand>
        <name>Fe cation</name>
        <dbReference type="ChEBI" id="CHEBI:24875"/>
    </ligand>
</feature>
<comment type="cofactor">
    <cofactor evidence="12">
        <name>Zn(2+)</name>
        <dbReference type="ChEBI" id="CHEBI:29105"/>
    </cofactor>
    <text evidence="12">Binds 1 zinc ion per subunit.</text>
</comment>
<dbReference type="InterPro" id="IPR036390">
    <property type="entry name" value="WH_DNA-bd_sf"/>
</dbReference>
<name>M5RNN5_9BACT</name>
<feature type="compositionally biased region" description="Basic and acidic residues" evidence="14">
    <location>
        <begin position="1"/>
        <end position="11"/>
    </location>
</feature>
<feature type="binding site" evidence="12">
    <location>
        <position position="145"/>
    </location>
    <ligand>
        <name>Zn(2+)</name>
        <dbReference type="ChEBI" id="CHEBI:29105"/>
    </ligand>
</feature>
<keyword evidence="10" id="KW-0238">DNA-binding</keyword>
<feature type="region of interest" description="Disordered" evidence="14">
    <location>
        <begin position="1"/>
        <end position="24"/>
    </location>
</feature>
<feature type="binding site" evidence="12">
    <location>
        <position position="148"/>
    </location>
    <ligand>
        <name>Zn(2+)</name>
        <dbReference type="ChEBI" id="CHEBI:29105"/>
    </ligand>
</feature>
<dbReference type="PATRIC" id="fig|1265738.3.peg.6078"/>
<dbReference type="GO" id="GO:1900376">
    <property type="term" value="P:regulation of secondary metabolite biosynthetic process"/>
    <property type="evidence" value="ECO:0007669"/>
    <property type="project" value="TreeGrafter"/>
</dbReference>
<evidence type="ECO:0000256" key="9">
    <source>
        <dbReference type="ARBA" id="ARBA00023015"/>
    </source>
</evidence>
<comment type="caution">
    <text evidence="15">The sequence shown here is derived from an EMBL/GenBank/DDBJ whole genome shotgun (WGS) entry which is preliminary data.</text>
</comment>
<comment type="subcellular location">
    <subcellularLocation>
        <location evidence="1">Cytoplasm</location>
    </subcellularLocation>
</comment>
<evidence type="ECO:0000256" key="10">
    <source>
        <dbReference type="ARBA" id="ARBA00023125"/>
    </source>
</evidence>
<dbReference type="GO" id="GO:0003700">
    <property type="term" value="F:DNA-binding transcription factor activity"/>
    <property type="evidence" value="ECO:0007669"/>
    <property type="project" value="InterPro"/>
</dbReference>
<dbReference type="PANTHER" id="PTHR33202:SF2">
    <property type="entry name" value="FERRIC UPTAKE REGULATION PROTEIN"/>
    <property type="match status" value="1"/>
</dbReference>
<evidence type="ECO:0000256" key="12">
    <source>
        <dbReference type="PIRSR" id="PIRSR602481-1"/>
    </source>
</evidence>
<comment type="similarity">
    <text evidence="2">Belongs to the Fur family.</text>
</comment>